<gene>
    <name evidence="9" type="ORF">H9630_07905</name>
</gene>
<organism evidence="9 10">
    <name type="scientific">Planococcus wigleyi</name>
    <dbReference type="NCBI Taxonomy" id="2762216"/>
    <lineage>
        <taxon>Bacteria</taxon>
        <taxon>Bacillati</taxon>
        <taxon>Bacillota</taxon>
        <taxon>Bacilli</taxon>
        <taxon>Bacillales</taxon>
        <taxon>Caryophanaceae</taxon>
        <taxon>Planococcus</taxon>
    </lineage>
</organism>
<dbReference type="InterPro" id="IPR002912">
    <property type="entry name" value="ACT_dom"/>
</dbReference>
<feature type="transmembrane region" description="Helical" evidence="7">
    <location>
        <begin position="126"/>
        <end position="145"/>
    </location>
</feature>
<evidence type="ECO:0000256" key="3">
    <source>
        <dbReference type="ARBA" id="ARBA00022475"/>
    </source>
</evidence>
<comment type="similarity">
    <text evidence="2">Belongs to the MgtC/SapB family.</text>
</comment>
<evidence type="ECO:0000256" key="5">
    <source>
        <dbReference type="ARBA" id="ARBA00022989"/>
    </source>
</evidence>
<dbReference type="PANTHER" id="PTHR33778">
    <property type="entry name" value="PROTEIN MGTC"/>
    <property type="match status" value="1"/>
</dbReference>
<keyword evidence="5 7" id="KW-1133">Transmembrane helix</keyword>
<keyword evidence="6 7" id="KW-0472">Membrane</keyword>
<dbReference type="Gene3D" id="3.30.70.260">
    <property type="match status" value="1"/>
</dbReference>
<protein>
    <submittedName>
        <fullName evidence="9">MgtC/SapB family protein</fullName>
    </submittedName>
</protein>
<dbReference type="Pfam" id="PF02308">
    <property type="entry name" value="MgtC"/>
    <property type="match status" value="1"/>
</dbReference>
<keyword evidence="4 7" id="KW-0812">Transmembrane</keyword>
<comment type="caution">
    <text evidence="9">The sequence shown here is derived from an EMBL/GenBank/DDBJ whole genome shotgun (WGS) entry which is preliminary data.</text>
</comment>
<dbReference type="Proteomes" id="UP000658980">
    <property type="component" value="Unassembled WGS sequence"/>
</dbReference>
<evidence type="ECO:0000256" key="7">
    <source>
        <dbReference type="SAM" id="Phobius"/>
    </source>
</evidence>
<evidence type="ECO:0000259" key="8">
    <source>
        <dbReference type="PROSITE" id="PS51671"/>
    </source>
</evidence>
<dbReference type="EMBL" id="JACSPU010000002">
    <property type="protein sequence ID" value="MBD8014746.1"/>
    <property type="molecule type" value="Genomic_DNA"/>
</dbReference>
<reference evidence="9 10" key="1">
    <citation type="submission" date="2020-08" db="EMBL/GenBank/DDBJ databases">
        <title>A Genomic Blueprint of the Chicken Gut Microbiome.</title>
        <authorList>
            <person name="Gilroy R."/>
            <person name="Ravi A."/>
            <person name="Getino M."/>
            <person name="Pursley I."/>
            <person name="Horton D.L."/>
            <person name="Alikhan N.-F."/>
            <person name="Baker D."/>
            <person name="Gharbi K."/>
            <person name="Hall N."/>
            <person name="Watson M."/>
            <person name="Adriaenssens E.M."/>
            <person name="Foster-Nyarko E."/>
            <person name="Jarju S."/>
            <person name="Secka A."/>
            <person name="Antonio M."/>
            <person name="Oren A."/>
            <person name="Chaudhuri R."/>
            <person name="La Ragione R.M."/>
            <person name="Hildebrand F."/>
            <person name="Pallen M.J."/>
        </authorList>
    </citation>
    <scope>NUCLEOTIDE SEQUENCE [LARGE SCALE GENOMIC DNA]</scope>
    <source>
        <strain evidence="9 10">Sa1BUA13</strain>
    </source>
</reference>
<proteinExistence type="inferred from homology"/>
<feature type="transmembrane region" description="Helical" evidence="7">
    <location>
        <begin position="78"/>
        <end position="96"/>
    </location>
</feature>
<dbReference type="RefSeq" id="WP_191714949.1">
    <property type="nucleotide sequence ID" value="NZ_JACSPU010000002.1"/>
</dbReference>
<name>A0ABR8WCJ4_9BACL</name>
<feature type="transmembrane region" description="Helical" evidence="7">
    <location>
        <begin position="12"/>
        <end position="29"/>
    </location>
</feature>
<evidence type="ECO:0000256" key="6">
    <source>
        <dbReference type="ARBA" id="ARBA00023136"/>
    </source>
</evidence>
<dbReference type="PRINTS" id="PR01837">
    <property type="entry name" value="MGTCSAPBPROT"/>
</dbReference>
<dbReference type="PROSITE" id="PS51671">
    <property type="entry name" value="ACT"/>
    <property type="match status" value="1"/>
</dbReference>
<evidence type="ECO:0000313" key="10">
    <source>
        <dbReference type="Proteomes" id="UP000658980"/>
    </source>
</evidence>
<sequence length="232" mass="25403">MMDLLPTDYMEIVTRLLAAAFFSGLIGIEREAKNQPAGLRTHLLVGIGSCLMMILSITGFDSFLNSDNSAIRFDPARIPSYVISGIGFLGAGTIIVHRGSVRGLTTAASVWVASGIGLTIGAGMYYSAVLATVIVLLTLYVLYHIENKFFKNRLQKNVAVTAQDRENLFSELVAVFEESKIDIHEFQIENAVSYGGNSFSTYNFTVSESKISNEINLVKKLQEIDGVTKIMM</sequence>
<dbReference type="InterPro" id="IPR049177">
    <property type="entry name" value="MgtC_SapB_SrpB_YhiD_N"/>
</dbReference>
<evidence type="ECO:0000313" key="9">
    <source>
        <dbReference type="EMBL" id="MBD8014746.1"/>
    </source>
</evidence>
<dbReference type="InterPro" id="IPR003416">
    <property type="entry name" value="MgtC/SapB/SrpB/YhiD_fam"/>
</dbReference>
<keyword evidence="10" id="KW-1185">Reference proteome</keyword>
<dbReference type="PANTHER" id="PTHR33778:SF1">
    <property type="entry name" value="MAGNESIUM TRANSPORTER YHID-RELATED"/>
    <property type="match status" value="1"/>
</dbReference>
<keyword evidence="3" id="KW-1003">Cell membrane</keyword>
<accession>A0ABR8WCJ4</accession>
<evidence type="ECO:0000256" key="4">
    <source>
        <dbReference type="ARBA" id="ARBA00022692"/>
    </source>
</evidence>
<feature type="transmembrane region" description="Helical" evidence="7">
    <location>
        <begin position="41"/>
        <end position="58"/>
    </location>
</feature>
<feature type="domain" description="ACT" evidence="8">
    <location>
        <begin position="157"/>
        <end position="232"/>
    </location>
</feature>
<evidence type="ECO:0000256" key="2">
    <source>
        <dbReference type="ARBA" id="ARBA00009298"/>
    </source>
</evidence>
<evidence type="ECO:0000256" key="1">
    <source>
        <dbReference type="ARBA" id="ARBA00004651"/>
    </source>
</evidence>
<comment type="subcellular location">
    <subcellularLocation>
        <location evidence="1">Cell membrane</location>
        <topology evidence="1">Multi-pass membrane protein</topology>
    </subcellularLocation>
</comment>